<sequence>MNFIRRNIDMKLKKSGKIITVLVATAALIASLANDNKKSK</sequence>
<dbReference type="AlphaFoldDB" id="C4IDV8"/>
<dbReference type="HOGENOM" id="CLU_218284_1_0_9"/>
<dbReference type="EMBL" id="ACOM01000004">
    <property type="protein sequence ID" value="EEP55073.1"/>
    <property type="molecule type" value="Genomic_DNA"/>
</dbReference>
<comment type="caution">
    <text evidence="1">The sequence shown here is derived from an EMBL/GenBank/DDBJ whole genome shotgun (WGS) entry which is preliminary data.</text>
</comment>
<evidence type="ECO:0000313" key="2">
    <source>
        <dbReference type="Proteomes" id="UP000003081"/>
    </source>
</evidence>
<dbReference type="Proteomes" id="UP000003081">
    <property type="component" value="Unassembled WGS sequence"/>
</dbReference>
<organism evidence="1 2">
    <name type="scientific">Clostridium butyricum E4 str. BoNT E BL5262</name>
    <dbReference type="NCBI Taxonomy" id="632245"/>
    <lineage>
        <taxon>Bacteria</taxon>
        <taxon>Bacillati</taxon>
        <taxon>Bacillota</taxon>
        <taxon>Clostridia</taxon>
        <taxon>Eubacteriales</taxon>
        <taxon>Clostridiaceae</taxon>
        <taxon>Clostridium</taxon>
    </lineage>
</organism>
<gene>
    <name evidence="1" type="ORF">CLP_3538</name>
</gene>
<protein>
    <submittedName>
        <fullName evidence="1">Uncharacterized protein</fullName>
    </submittedName>
</protein>
<name>C4IDV8_CLOBU</name>
<reference evidence="1 2" key="1">
    <citation type="submission" date="2009-08" db="EMBL/GenBank/DDBJ databases">
        <authorList>
            <person name="Shrivastava S."/>
            <person name="Brinkac L.B."/>
            <person name="Brown J.L."/>
            <person name="Bruce D.B."/>
            <person name="Detter C."/>
            <person name="Green L.D."/>
            <person name="Munk C.A."/>
            <person name="Rogers Y.C."/>
            <person name="Tapia R."/>
            <person name="Sims D.R."/>
            <person name="Smith L.A."/>
            <person name="Smith T.J."/>
            <person name="Sutton G."/>
            <person name="Brettin T."/>
        </authorList>
    </citation>
    <scope>NUCLEOTIDE SEQUENCE [LARGE SCALE GENOMIC DNA]</scope>
    <source>
        <strain evidence="2">E4 str. BoNT E BL5262</strain>
    </source>
</reference>
<accession>C4IDV8</accession>
<keyword evidence="2" id="KW-1185">Reference proteome</keyword>
<proteinExistence type="predicted"/>
<evidence type="ECO:0000313" key="1">
    <source>
        <dbReference type="EMBL" id="EEP55073.1"/>
    </source>
</evidence>